<reference evidence="3 4" key="1">
    <citation type="submission" date="2020-06" db="EMBL/GenBank/DDBJ databases">
        <title>Description of novel acetic acid bacteria.</title>
        <authorList>
            <person name="Sombolestani A."/>
        </authorList>
    </citation>
    <scope>NUCLEOTIDE SEQUENCE [LARGE SCALE GENOMIC DNA]</scope>
    <source>
        <strain evidence="3 4">LMG 31431</strain>
    </source>
</reference>
<dbReference type="GO" id="GO:0052689">
    <property type="term" value="F:carboxylic ester hydrolase activity"/>
    <property type="evidence" value="ECO:0007669"/>
    <property type="project" value="UniProtKB-ARBA"/>
</dbReference>
<comment type="caution">
    <text evidence="3">The sequence shown here is derived from an EMBL/GenBank/DDBJ whole genome shotgun (WGS) entry which is preliminary data.</text>
</comment>
<protein>
    <submittedName>
        <fullName evidence="3">Dienelactone hydrolase family protein</fullName>
    </submittedName>
</protein>
<evidence type="ECO:0000313" key="3">
    <source>
        <dbReference type="EMBL" id="NVN12227.1"/>
    </source>
</evidence>
<dbReference type="PANTHER" id="PTHR22946">
    <property type="entry name" value="DIENELACTONE HYDROLASE DOMAIN-CONTAINING PROTEIN-RELATED"/>
    <property type="match status" value="1"/>
</dbReference>
<dbReference type="InterPro" id="IPR029058">
    <property type="entry name" value="AB_hydrolase_fold"/>
</dbReference>
<dbReference type="AlphaFoldDB" id="A0A7Y7IXV1"/>
<dbReference type="PANTHER" id="PTHR22946:SF9">
    <property type="entry name" value="POLYKETIDE TRANSFERASE AF380"/>
    <property type="match status" value="1"/>
</dbReference>
<organism evidence="3 4">
    <name type="scientific">Nguyenibacter vanlangensis</name>
    <dbReference type="NCBI Taxonomy" id="1216886"/>
    <lineage>
        <taxon>Bacteria</taxon>
        <taxon>Pseudomonadati</taxon>
        <taxon>Pseudomonadota</taxon>
        <taxon>Alphaproteobacteria</taxon>
        <taxon>Acetobacterales</taxon>
        <taxon>Acetobacteraceae</taxon>
        <taxon>Nguyenibacter</taxon>
    </lineage>
</organism>
<dbReference type="Proteomes" id="UP000534870">
    <property type="component" value="Unassembled WGS sequence"/>
</dbReference>
<dbReference type="Pfam" id="PF01738">
    <property type="entry name" value="DLH"/>
    <property type="match status" value="1"/>
</dbReference>
<dbReference type="InterPro" id="IPR050261">
    <property type="entry name" value="FrsA_esterase"/>
</dbReference>
<evidence type="ECO:0000256" key="1">
    <source>
        <dbReference type="ARBA" id="ARBA00022801"/>
    </source>
</evidence>
<dbReference type="InterPro" id="IPR016986">
    <property type="entry name" value="UCP031982_abhydr"/>
</dbReference>
<name>A0A7Y7IXV1_9PROT</name>
<gene>
    <name evidence="3" type="ORF">HUK84_14040</name>
</gene>
<keyword evidence="1 3" id="KW-0378">Hydrolase</keyword>
<dbReference type="PIRSF" id="PIRSF031982">
    <property type="entry name" value="UCP031982_abhydr"/>
    <property type="match status" value="1"/>
</dbReference>
<dbReference type="SUPFAM" id="SSF53474">
    <property type="entry name" value="alpha/beta-Hydrolases"/>
    <property type="match status" value="1"/>
</dbReference>
<evidence type="ECO:0000313" key="4">
    <source>
        <dbReference type="Proteomes" id="UP000534870"/>
    </source>
</evidence>
<feature type="domain" description="Dienelactone hydrolase" evidence="2">
    <location>
        <begin position="63"/>
        <end position="170"/>
    </location>
</feature>
<dbReference type="InterPro" id="IPR002925">
    <property type="entry name" value="Dienelactn_hydro"/>
</dbReference>
<dbReference type="EMBL" id="JABXXP010000371">
    <property type="protein sequence ID" value="NVN12227.1"/>
    <property type="molecule type" value="Genomic_DNA"/>
</dbReference>
<dbReference type="Gene3D" id="3.40.50.1820">
    <property type="entry name" value="alpha/beta hydrolase"/>
    <property type="match status" value="1"/>
</dbReference>
<accession>A0A7Y7IXV1</accession>
<proteinExistence type="predicted"/>
<sequence>MGLGTVIWTPLWARAVGFAVLQVPSRDGPAIPVAVWYPSDGRPRPTSVGLFRQSVVAGGRPVGRDLPLVTISHGTGGNFAGHSDTALALAQAGFVVAAPTYLGDNVRDQSRALDPAWRVRQMEIVTDYMITAWYPGTVDPGHIGAFGFSAGGLTALIAAGGTPDLRRVAPHCRAHPAFFVCRLVQDHHAPPGQAAFPWDRRIRAIVVAAPALGFAFTPEGLRRVTMPVQLWQADDDRVLPPDYYAAAVRRALPRPPEFHAVANAGHFDFLAPCSASLARIVPSICASAPDFDRVAFHHAFNAAVTAFFVDHLGSRR</sequence>
<evidence type="ECO:0000259" key="2">
    <source>
        <dbReference type="Pfam" id="PF01738"/>
    </source>
</evidence>